<reference evidence="1" key="1">
    <citation type="submission" date="2022-04" db="EMBL/GenBank/DDBJ databases">
        <title>Chromosome-scale genome assembly of Holotrichia oblita Faldermann.</title>
        <authorList>
            <person name="Rongchong L."/>
        </authorList>
    </citation>
    <scope>NUCLEOTIDE SEQUENCE</scope>
    <source>
        <strain evidence="1">81SQS9</strain>
    </source>
</reference>
<proteinExistence type="predicted"/>
<organism evidence="1 2">
    <name type="scientific">Holotrichia oblita</name>
    <name type="common">Chafer beetle</name>
    <dbReference type="NCBI Taxonomy" id="644536"/>
    <lineage>
        <taxon>Eukaryota</taxon>
        <taxon>Metazoa</taxon>
        <taxon>Ecdysozoa</taxon>
        <taxon>Arthropoda</taxon>
        <taxon>Hexapoda</taxon>
        <taxon>Insecta</taxon>
        <taxon>Pterygota</taxon>
        <taxon>Neoptera</taxon>
        <taxon>Endopterygota</taxon>
        <taxon>Coleoptera</taxon>
        <taxon>Polyphaga</taxon>
        <taxon>Scarabaeiformia</taxon>
        <taxon>Scarabaeidae</taxon>
        <taxon>Melolonthinae</taxon>
        <taxon>Holotrichia</taxon>
    </lineage>
</organism>
<dbReference type="Proteomes" id="UP001056778">
    <property type="component" value="Chromosome 5"/>
</dbReference>
<keyword evidence="2" id="KW-1185">Reference proteome</keyword>
<sequence length="163" mass="17782">MKVILVLLACALGGDNLQRISGSRLRRITGLDPAGMQFTYFPNRDRLSPDDADQVDTILTDAGPTGAGIFRSIGHCSTKKALTKMIICLHVILDPCSHNRACHYFNEGITSNGFVSRRCTTFVNFLAGLCVLNPQNIMGENVNFSVTGDFFLITNPQSPFARG</sequence>
<gene>
    <name evidence="1" type="ORF">MML48_5g00010107</name>
</gene>
<comment type="caution">
    <text evidence="1">The sequence shown here is derived from an EMBL/GenBank/DDBJ whole genome shotgun (WGS) entry which is preliminary data.</text>
</comment>
<evidence type="ECO:0000313" key="2">
    <source>
        <dbReference type="Proteomes" id="UP001056778"/>
    </source>
</evidence>
<protein>
    <submittedName>
        <fullName evidence="1">Lipase</fullName>
    </submittedName>
</protein>
<name>A0ACB9T419_HOLOL</name>
<dbReference type="EMBL" id="CM043019">
    <property type="protein sequence ID" value="KAI4461526.1"/>
    <property type="molecule type" value="Genomic_DNA"/>
</dbReference>
<accession>A0ACB9T419</accession>
<evidence type="ECO:0000313" key="1">
    <source>
        <dbReference type="EMBL" id="KAI4461526.1"/>
    </source>
</evidence>